<comment type="caution">
    <text evidence="1">The sequence shown here is derived from an EMBL/GenBank/DDBJ whole genome shotgun (WGS) entry which is preliminary data.</text>
</comment>
<gene>
    <name evidence="1" type="ORF">SAY87_019084</name>
</gene>
<dbReference type="AlphaFoldDB" id="A0AAN7JYN2"/>
<dbReference type="EMBL" id="JAXIOK010000012">
    <property type="protein sequence ID" value="KAK4757783.1"/>
    <property type="molecule type" value="Genomic_DNA"/>
</dbReference>
<protein>
    <submittedName>
        <fullName evidence="1">Uncharacterized protein</fullName>
    </submittedName>
</protein>
<dbReference type="Proteomes" id="UP001345219">
    <property type="component" value="Chromosome 15"/>
</dbReference>
<dbReference type="PROSITE" id="PS51257">
    <property type="entry name" value="PROKAR_LIPOPROTEIN"/>
    <property type="match status" value="1"/>
</dbReference>
<reference evidence="1 2" key="1">
    <citation type="journal article" date="2023" name="Hortic Res">
        <title>Pangenome of water caltrop reveals structural variations and asymmetric subgenome divergence after allopolyploidization.</title>
        <authorList>
            <person name="Zhang X."/>
            <person name="Chen Y."/>
            <person name="Wang L."/>
            <person name="Yuan Y."/>
            <person name="Fang M."/>
            <person name="Shi L."/>
            <person name="Lu R."/>
            <person name="Comes H.P."/>
            <person name="Ma Y."/>
            <person name="Chen Y."/>
            <person name="Huang G."/>
            <person name="Zhou Y."/>
            <person name="Zheng Z."/>
            <person name="Qiu Y."/>
        </authorList>
    </citation>
    <scope>NUCLEOTIDE SEQUENCE [LARGE SCALE GENOMIC DNA]</scope>
    <source>
        <tissue evidence="1">Roots</tissue>
    </source>
</reference>
<organism evidence="1 2">
    <name type="scientific">Trapa incisa</name>
    <dbReference type="NCBI Taxonomy" id="236973"/>
    <lineage>
        <taxon>Eukaryota</taxon>
        <taxon>Viridiplantae</taxon>
        <taxon>Streptophyta</taxon>
        <taxon>Embryophyta</taxon>
        <taxon>Tracheophyta</taxon>
        <taxon>Spermatophyta</taxon>
        <taxon>Magnoliopsida</taxon>
        <taxon>eudicotyledons</taxon>
        <taxon>Gunneridae</taxon>
        <taxon>Pentapetalae</taxon>
        <taxon>rosids</taxon>
        <taxon>malvids</taxon>
        <taxon>Myrtales</taxon>
        <taxon>Lythraceae</taxon>
        <taxon>Trapa</taxon>
    </lineage>
</organism>
<name>A0AAN7JYN2_9MYRT</name>
<evidence type="ECO:0000313" key="1">
    <source>
        <dbReference type="EMBL" id="KAK4757783.1"/>
    </source>
</evidence>
<keyword evidence="2" id="KW-1185">Reference proteome</keyword>
<accession>A0AAN7JYN2</accession>
<proteinExistence type="predicted"/>
<evidence type="ECO:0000313" key="2">
    <source>
        <dbReference type="Proteomes" id="UP001345219"/>
    </source>
</evidence>
<sequence>MTSLYRMAFASSAPWMSACALASSREELLTSLACPASCVPVPAIPVRALNAPSQLILIVPLGVVSMSSGGSFGPAGWWEYWMCSALPDMPACDSNPVQHLHAVFPVDPCSTNQTFQPTTSWYPYMAVKV</sequence>